<dbReference type="Pfam" id="PF01381">
    <property type="entry name" value="HTH_3"/>
    <property type="match status" value="1"/>
</dbReference>
<dbReference type="SMART" id="SM00530">
    <property type="entry name" value="HTH_XRE"/>
    <property type="match status" value="1"/>
</dbReference>
<dbReference type="AlphaFoldDB" id="A0A221V0J4"/>
<dbReference type="Proteomes" id="UP000204551">
    <property type="component" value="Chromosome"/>
</dbReference>
<protein>
    <submittedName>
        <fullName evidence="2">Helix-turn-helix domain protein</fullName>
    </submittedName>
</protein>
<sequence length="255" mass="29297">MLYIADNLKWLRSKRNLSQQEVADGMHLPLDRYKKYEYGKNTPPAETLLVISRYYYISIDLLLTVDLRKISIENLMRLEDNRIVLPIAVDREGNNLIEIVPHKAQAGYLTGYADAEFIEGLQQLTLPFLGSGKFRAFPIDGDSMPPHNNKTFVIGKYIENLGEVRNDKTYILITVSEGITYKRLSKKNPDSFTVAPDNVIYSPYDIKLSDILEIWEYVAHIGRDDSKQEAASALSLEQMFQRLSNDMDEVKRRLS</sequence>
<dbReference type="PROSITE" id="PS50943">
    <property type="entry name" value="HTH_CROC1"/>
    <property type="match status" value="1"/>
</dbReference>
<dbReference type="Gene3D" id="2.10.109.10">
    <property type="entry name" value="Umud Fragment, subunit A"/>
    <property type="match status" value="1"/>
</dbReference>
<organism evidence="2 3">
    <name type="scientific">Arenibacter algicola</name>
    <dbReference type="NCBI Taxonomy" id="616991"/>
    <lineage>
        <taxon>Bacteria</taxon>
        <taxon>Pseudomonadati</taxon>
        <taxon>Bacteroidota</taxon>
        <taxon>Flavobacteriia</taxon>
        <taxon>Flavobacteriales</taxon>
        <taxon>Flavobacteriaceae</taxon>
        <taxon>Arenibacter</taxon>
    </lineage>
</organism>
<dbReference type="SUPFAM" id="SSF47413">
    <property type="entry name" value="lambda repressor-like DNA-binding domains"/>
    <property type="match status" value="1"/>
</dbReference>
<dbReference type="EMBL" id="CP022515">
    <property type="protein sequence ID" value="ASO06908.1"/>
    <property type="molecule type" value="Genomic_DNA"/>
</dbReference>
<dbReference type="InterPro" id="IPR001387">
    <property type="entry name" value="Cro/C1-type_HTH"/>
</dbReference>
<accession>A0A221V0J4</accession>
<dbReference type="CDD" id="cd00093">
    <property type="entry name" value="HTH_XRE"/>
    <property type="match status" value="1"/>
</dbReference>
<dbReference type="KEGG" id="aalg:AREALGSMS7_03487"/>
<dbReference type="CDD" id="cd06529">
    <property type="entry name" value="S24_LexA-like"/>
    <property type="match status" value="1"/>
</dbReference>
<name>A0A221V0J4_9FLAO</name>
<reference evidence="2 3" key="1">
    <citation type="submission" date="2017-07" db="EMBL/GenBank/DDBJ databases">
        <title>Genome Sequence of Arenibacter algicola Strain SMS7 Isolated from a culture of the Diatom Skeletonema marinoi.</title>
        <authorList>
            <person name="Topel M."/>
            <person name="Pinder M.I.M."/>
            <person name="Johansson O.N."/>
            <person name="Kourtchenko O."/>
            <person name="Godhe A."/>
            <person name="Clarke A.K."/>
        </authorList>
    </citation>
    <scope>NUCLEOTIDE SEQUENCE [LARGE SCALE GENOMIC DNA]</scope>
    <source>
        <strain evidence="2 3">SMS7</strain>
    </source>
</reference>
<dbReference type="RefSeq" id="WP_093979295.1">
    <property type="nucleotide sequence ID" value="NZ_CP022515.1"/>
</dbReference>
<evidence type="ECO:0000313" key="2">
    <source>
        <dbReference type="EMBL" id="ASO06908.1"/>
    </source>
</evidence>
<dbReference type="InterPro" id="IPR010982">
    <property type="entry name" value="Lambda_DNA-bd_dom_sf"/>
</dbReference>
<dbReference type="Gene3D" id="1.10.260.40">
    <property type="entry name" value="lambda repressor-like DNA-binding domains"/>
    <property type="match status" value="1"/>
</dbReference>
<evidence type="ECO:0000259" key="1">
    <source>
        <dbReference type="PROSITE" id="PS50943"/>
    </source>
</evidence>
<feature type="domain" description="HTH cro/C1-type" evidence="1">
    <location>
        <begin position="8"/>
        <end position="62"/>
    </location>
</feature>
<dbReference type="SUPFAM" id="SSF51306">
    <property type="entry name" value="LexA/Signal peptidase"/>
    <property type="match status" value="1"/>
</dbReference>
<proteinExistence type="predicted"/>
<dbReference type="InterPro" id="IPR036286">
    <property type="entry name" value="LexA/Signal_pep-like_sf"/>
</dbReference>
<evidence type="ECO:0000313" key="3">
    <source>
        <dbReference type="Proteomes" id="UP000204551"/>
    </source>
</evidence>
<gene>
    <name evidence="2" type="ORF">AREALGSMS7_03487</name>
</gene>
<dbReference type="InterPro" id="IPR039418">
    <property type="entry name" value="LexA-like"/>
</dbReference>
<dbReference type="GO" id="GO:0003677">
    <property type="term" value="F:DNA binding"/>
    <property type="evidence" value="ECO:0007669"/>
    <property type="project" value="InterPro"/>
</dbReference>